<evidence type="ECO:0000256" key="3">
    <source>
        <dbReference type="ARBA" id="ARBA00007681"/>
    </source>
</evidence>
<comment type="function">
    <text evidence="1">Produces ATP from ADP in the presence of a proton gradient across the membrane. The gamma chain is believed to be important in regulating ATPase activity and the flow of protons through the CF(0) complex.</text>
</comment>
<keyword evidence="5" id="KW-0375">Hydrogen ion transport</keyword>
<dbReference type="GO" id="GO:0046933">
    <property type="term" value="F:proton-transporting ATP synthase activity, rotational mechanism"/>
    <property type="evidence" value="ECO:0007669"/>
    <property type="project" value="InterPro"/>
</dbReference>
<keyword evidence="9" id="KW-0066">ATP synthesis</keyword>
<evidence type="ECO:0000256" key="8">
    <source>
        <dbReference type="ARBA" id="ARBA00023196"/>
    </source>
</evidence>
<dbReference type="Gene3D" id="1.10.287.80">
    <property type="entry name" value="ATP synthase, gamma subunit, helix hairpin domain"/>
    <property type="match status" value="1"/>
</dbReference>
<accession>A0A1J1EB58</accession>
<keyword evidence="4" id="KW-0813">Transport</keyword>
<dbReference type="Gene3D" id="3.40.1380.10">
    <property type="match status" value="1"/>
</dbReference>
<evidence type="ECO:0000256" key="7">
    <source>
        <dbReference type="ARBA" id="ARBA00023136"/>
    </source>
</evidence>
<evidence type="ECO:0000256" key="2">
    <source>
        <dbReference type="ARBA" id="ARBA00004170"/>
    </source>
</evidence>
<protein>
    <submittedName>
        <fullName evidence="10">ATP synthase subunit gamma</fullName>
    </submittedName>
</protein>
<dbReference type="InterPro" id="IPR035968">
    <property type="entry name" value="ATP_synth_F1_ATPase_gsu"/>
</dbReference>
<reference evidence="10 11" key="1">
    <citation type="submission" date="2014-03" db="EMBL/GenBank/DDBJ databases">
        <title>complete genome sequence of Flavobacteriaceae bacterium JBKA-6.</title>
        <authorList>
            <person name="Takano T."/>
            <person name="Nakamura Y."/>
            <person name="Takuma S."/>
            <person name="Yasuike M."/>
            <person name="Matsuyama T."/>
            <person name="Sakai T."/>
            <person name="Fujiwara A."/>
            <person name="Kimoto K."/>
            <person name="Fukuda Y."/>
            <person name="Kondo H."/>
            <person name="Hirono I."/>
            <person name="Nakayasu C."/>
        </authorList>
    </citation>
    <scope>NUCLEOTIDE SEQUENCE [LARGE SCALE GENOMIC DNA]</scope>
    <source>
        <strain evidence="10 11">JBKA-6</strain>
    </source>
</reference>
<keyword evidence="11" id="KW-1185">Reference proteome</keyword>
<evidence type="ECO:0000256" key="4">
    <source>
        <dbReference type="ARBA" id="ARBA00022448"/>
    </source>
</evidence>
<dbReference type="NCBIfam" id="TIGR01146">
    <property type="entry name" value="ATPsyn_F1gamma"/>
    <property type="match status" value="1"/>
</dbReference>
<evidence type="ECO:0000256" key="1">
    <source>
        <dbReference type="ARBA" id="ARBA00003456"/>
    </source>
</evidence>
<keyword evidence="8" id="KW-0139">CF(1)</keyword>
<sequence length="262" mass="29732">MVSATKLKKSHDKSLKVKRYSNKFKGILNNLSSASLKESSVGLYFRQRECSNRNLVLVITSNRGLCGAFNSNVCKRVIKEIGENSANTDILTIGKKGFDLLSKRTNVIDNQSELFNDLTFENVSKVACDVIDKYLNSYYDRVYVVYNRFKNVSTQEVVVNRFLPIEEFNADDQTNGDYIFEPSKIEILEKLIPDFLKIELYSYILDSYSAEQGARMTAMHKATDNANDIKNQLKVTYNKVRQANITGEILEIVSGAEALKTQ</sequence>
<comment type="similarity">
    <text evidence="3">Belongs to the ATPase gamma chain family.</text>
</comment>
<dbReference type="Pfam" id="PF00231">
    <property type="entry name" value="ATP-synt"/>
    <property type="match status" value="1"/>
</dbReference>
<gene>
    <name evidence="10" type="ORF">JBKA6_1158</name>
</gene>
<dbReference type="PROSITE" id="PS00153">
    <property type="entry name" value="ATPASE_GAMMA"/>
    <property type="match status" value="1"/>
</dbReference>
<dbReference type="InterPro" id="IPR023632">
    <property type="entry name" value="ATP_synth_F1_gsu_CS"/>
</dbReference>
<dbReference type="KEGG" id="ise:JBKA6_1158"/>
<dbReference type="SUPFAM" id="SSF52943">
    <property type="entry name" value="ATP synthase (F1-ATPase), gamma subunit"/>
    <property type="match status" value="1"/>
</dbReference>
<proteinExistence type="inferred from homology"/>
<keyword evidence="7" id="KW-0472">Membrane</keyword>
<dbReference type="PRINTS" id="PR00126">
    <property type="entry name" value="ATPASEGAMMA"/>
</dbReference>
<dbReference type="GO" id="GO:0045259">
    <property type="term" value="C:proton-transporting ATP synthase complex"/>
    <property type="evidence" value="ECO:0007669"/>
    <property type="project" value="UniProtKB-KW"/>
</dbReference>
<dbReference type="InterPro" id="IPR000131">
    <property type="entry name" value="ATP_synth_F1_gsu"/>
</dbReference>
<dbReference type="AlphaFoldDB" id="A0A1J1EB58"/>
<organism evidence="10 11">
    <name type="scientific">Ichthyobacterium seriolicida</name>
    <dbReference type="NCBI Taxonomy" id="242600"/>
    <lineage>
        <taxon>Bacteria</taxon>
        <taxon>Pseudomonadati</taxon>
        <taxon>Bacteroidota</taxon>
        <taxon>Flavobacteriia</taxon>
        <taxon>Flavobacteriales</taxon>
        <taxon>Ichthyobacteriaceae</taxon>
        <taxon>Ichthyobacterium</taxon>
    </lineage>
</organism>
<evidence type="ECO:0000313" key="11">
    <source>
        <dbReference type="Proteomes" id="UP000243197"/>
    </source>
</evidence>
<dbReference type="CDD" id="cd12151">
    <property type="entry name" value="F1-ATPase_gamma"/>
    <property type="match status" value="1"/>
</dbReference>
<dbReference type="Proteomes" id="UP000243197">
    <property type="component" value="Chromosome"/>
</dbReference>
<evidence type="ECO:0000256" key="9">
    <source>
        <dbReference type="ARBA" id="ARBA00023310"/>
    </source>
</evidence>
<evidence type="ECO:0000256" key="6">
    <source>
        <dbReference type="ARBA" id="ARBA00023065"/>
    </source>
</evidence>
<dbReference type="EMBL" id="AP014564">
    <property type="protein sequence ID" value="BAV95171.1"/>
    <property type="molecule type" value="Genomic_DNA"/>
</dbReference>
<keyword evidence="6" id="KW-0406">Ion transport</keyword>
<evidence type="ECO:0000256" key="5">
    <source>
        <dbReference type="ARBA" id="ARBA00022781"/>
    </source>
</evidence>
<name>A0A1J1EB58_9FLAO</name>
<comment type="subcellular location">
    <subcellularLocation>
        <location evidence="2">Membrane</location>
        <topology evidence="2">Peripheral membrane protein</topology>
    </subcellularLocation>
</comment>
<evidence type="ECO:0000313" key="10">
    <source>
        <dbReference type="EMBL" id="BAV95171.1"/>
    </source>
</evidence>
<dbReference type="PANTHER" id="PTHR11693">
    <property type="entry name" value="ATP SYNTHASE GAMMA CHAIN"/>
    <property type="match status" value="1"/>
</dbReference>
<dbReference type="PANTHER" id="PTHR11693:SF22">
    <property type="entry name" value="ATP SYNTHASE SUBUNIT GAMMA, MITOCHONDRIAL"/>
    <property type="match status" value="1"/>
</dbReference>